<gene>
    <name evidence="1" type="ORF">PS704_02288</name>
</gene>
<accession>A0A5E7BUV8</accession>
<evidence type="ECO:0000313" key="2">
    <source>
        <dbReference type="Proteomes" id="UP000326557"/>
    </source>
</evidence>
<dbReference type="OrthoDB" id="4378831at2"/>
<sequence length="67" mass="7649">MLNLVSEYPDFDLESLLNQPAFLQFGHNGEGIHGHWNAAKTWNNSALDIVFINRPAENYERGVHPNE</sequence>
<proteinExistence type="predicted"/>
<protein>
    <submittedName>
        <fullName evidence="1">Uncharacterized protein</fullName>
    </submittedName>
</protein>
<dbReference type="EMBL" id="CABVHP010000005">
    <property type="protein sequence ID" value="VVN96262.1"/>
    <property type="molecule type" value="Genomic_DNA"/>
</dbReference>
<organism evidence="1 2">
    <name type="scientific">Pseudomonas fluorescens</name>
    <dbReference type="NCBI Taxonomy" id="294"/>
    <lineage>
        <taxon>Bacteria</taxon>
        <taxon>Pseudomonadati</taxon>
        <taxon>Pseudomonadota</taxon>
        <taxon>Gammaproteobacteria</taxon>
        <taxon>Pseudomonadales</taxon>
        <taxon>Pseudomonadaceae</taxon>
        <taxon>Pseudomonas</taxon>
    </lineage>
</organism>
<evidence type="ECO:0000313" key="1">
    <source>
        <dbReference type="EMBL" id="VVN96262.1"/>
    </source>
</evidence>
<dbReference type="AlphaFoldDB" id="A0A5E7BUV8"/>
<dbReference type="RefSeq" id="WP_150638158.1">
    <property type="nucleotide sequence ID" value="NZ_CABVHP010000005.1"/>
</dbReference>
<dbReference type="Proteomes" id="UP000326557">
    <property type="component" value="Unassembled WGS sequence"/>
</dbReference>
<name>A0A5E7BUV8_PSEFL</name>
<reference evidence="1 2" key="1">
    <citation type="submission" date="2019-09" db="EMBL/GenBank/DDBJ databases">
        <authorList>
            <person name="Chandra G."/>
            <person name="Truman W A."/>
        </authorList>
    </citation>
    <scope>NUCLEOTIDE SEQUENCE [LARGE SCALE GENOMIC DNA]</scope>
    <source>
        <strain evidence="1">PS704</strain>
    </source>
</reference>